<organism evidence="13 14">
    <name type="scientific">Wallemia ichthyophaga</name>
    <dbReference type="NCBI Taxonomy" id="245174"/>
    <lineage>
        <taxon>Eukaryota</taxon>
        <taxon>Fungi</taxon>
        <taxon>Dikarya</taxon>
        <taxon>Basidiomycota</taxon>
        <taxon>Wallemiomycotina</taxon>
        <taxon>Wallemiomycetes</taxon>
        <taxon>Wallemiales</taxon>
        <taxon>Wallemiaceae</taxon>
        <taxon>Wallemia</taxon>
    </lineage>
</organism>
<feature type="transmembrane region" description="Helical" evidence="11">
    <location>
        <begin position="221"/>
        <end position="239"/>
    </location>
</feature>
<evidence type="ECO:0000256" key="2">
    <source>
        <dbReference type="ARBA" id="ARBA00007472"/>
    </source>
</evidence>
<keyword evidence="4 11" id="KW-0999">Mitochondrion inner membrane</keyword>
<comment type="caution">
    <text evidence="13">The sequence shown here is derived from an EMBL/GenBank/DDBJ whole genome shotgun (WGS) entry which is preliminary data.</text>
</comment>
<feature type="transmembrane region" description="Helical" evidence="11">
    <location>
        <begin position="251"/>
        <end position="272"/>
    </location>
</feature>
<protein>
    <recommendedName>
        <fullName evidence="11">Sensitive to high expression protein 9, mitochondrial</fullName>
    </recommendedName>
</protein>
<comment type="function">
    <text evidence="10">Required for the maintenance of the structure of the mitochondrial inner membrane. Involved in mitochondrial morphology. Causes growth arrest when highly overexpressed.</text>
</comment>
<keyword evidence="3 11" id="KW-0812">Transmembrane</keyword>
<evidence type="ECO:0000313" key="14">
    <source>
        <dbReference type="Proteomes" id="UP000306954"/>
    </source>
</evidence>
<evidence type="ECO:0000256" key="7">
    <source>
        <dbReference type="ARBA" id="ARBA00023054"/>
    </source>
</evidence>
<evidence type="ECO:0000256" key="10">
    <source>
        <dbReference type="ARBA" id="ARBA00024807"/>
    </source>
</evidence>
<evidence type="ECO:0000256" key="3">
    <source>
        <dbReference type="ARBA" id="ARBA00022692"/>
    </source>
</evidence>
<name>A0A4T0FX63_WALIC</name>
<dbReference type="Pfam" id="PF03124">
    <property type="entry name" value="EXS"/>
    <property type="match status" value="1"/>
</dbReference>
<dbReference type="Pfam" id="PF05546">
    <property type="entry name" value="She9_MDM33"/>
    <property type="match status" value="1"/>
</dbReference>
<keyword evidence="8 11" id="KW-0496">Mitochondrion</keyword>
<dbReference type="GO" id="GO:0005743">
    <property type="term" value="C:mitochondrial inner membrane"/>
    <property type="evidence" value="ECO:0007669"/>
    <property type="project" value="UniProtKB-SubCell"/>
</dbReference>
<comment type="subcellular location">
    <subcellularLocation>
        <location evidence="1">Membrane</location>
        <topology evidence="1">Multi-pass membrane protein</topology>
    </subcellularLocation>
    <subcellularLocation>
        <location evidence="11">Mitochondrion inner membrane</location>
        <topology evidence="11">Multi-pass membrane protein</topology>
    </subcellularLocation>
</comment>
<evidence type="ECO:0000256" key="9">
    <source>
        <dbReference type="ARBA" id="ARBA00023136"/>
    </source>
</evidence>
<comment type="caution">
    <text evidence="11">Lacks conserved residue(s) required for the propagation of feature annotation.</text>
</comment>
<evidence type="ECO:0000256" key="8">
    <source>
        <dbReference type="ARBA" id="ARBA00023128"/>
    </source>
</evidence>
<evidence type="ECO:0000259" key="12">
    <source>
        <dbReference type="PROSITE" id="PS51380"/>
    </source>
</evidence>
<proteinExistence type="inferred from homology"/>
<dbReference type="InterPro" id="IPR008839">
    <property type="entry name" value="MDM33_fungi"/>
</dbReference>
<feature type="domain" description="EXS" evidence="12">
    <location>
        <begin position="332"/>
        <end position="524"/>
    </location>
</feature>
<accession>A0A4T0FX63</accession>
<evidence type="ECO:0000256" key="1">
    <source>
        <dbReference type="ARBA" id="ARBA00004141"/>
    </source>
</evidence>
<reference evidence="13 14" key="1">
    <citation type="submission" date="2019-03" db="EMBL/GenBank/DDBJ databases">
        <title>Sequencing 23 genomes of Wallemia ichthyophaga.</title>
        <authorList>
            <person name="Gostincar C."/>
        </authorList>
    </citation>
    <scope>NUCLEOTIDE SEQUENCE [LARGE SCALE GENOMIC DNA]</scope>
    <source>
        <strain evidence="13 14">EXF-8621</strain>
    </source>
</reference>
<keyword evidence="9 11" id="KW-0472">Membrane</keyword>
<dbReference type="Proteomes" id="UP000306954">
    <property type="component" value="Unassembled WGS sequence"/>
</dbReference>
<dbReference type="PANTHER" id="PTHR31961">
    <property type="entry name" value="SENSITIVE TO HIGH EXPRESSION PROTEIN 9, MITOCHONDRIAL"/>
    <property type="match status" value="1"/>
</dbReference>
<evidence type="ECO:0000256" key="5">
    <source>
        <dbReference type="ARBA" id="ARBA00022946"/>
    </source>
</evidence>
<sequence>MSGQLNRLTGYERIEKLKAVVIDAEQAIKHSRGMLVDSKQEYGKYTEMRRSSQKQVNDLLSNKSSWGDVELNRFTQLVKSDHSIEKLEKEYSGKVEEYERLVDRGFEKLLKSILERYHEEQIWSDKIRSVSSNYTLMALSVNVLVFLTAIVFVEPWKRSKMLKELEINLDQDQIRLLGEIDSMRDDIRSLKPIPAMSSSLVPPPPSPPTTVDSAIITNNPFASLSLESFCLLGLVFYEATTTHGDMDSKAFIPALTYIVIALTLFYPFDAFYKQQRSQFLSTLTQIIYSPVTKAITFNQVFLADILTSYAKVFGDFYSSIIQCLDPESSFAITPQSANYMAPLFTTIPYLLRLRQCVVEYIASDYQQKRSLANALKYASALPVIAFSAIHKHNKSVYPWWLISVVVNSLYSFWWDVRNDWGLNFLDRDVWLDGGVEKTPLRQTLLYRQPGKYYAAILADFFLRFTWSLKLSSHLHAYVQLESGVFAFEILEILRRYLWCLFRLEWEVIKTEEYPSIPIHQYTTE</sequence>
<evidence type="ECO:0000313" key="13">
    <source>
        <dbReference type="EMBL" id="TIB16331.1"/>
    </source>
</evidence>
<evidence type="ECO:0000256" key="11">
    <source>
        <dbReference type="RuleBase" id="RU364128"/>
    </source>
</evidence>
<dbReference type="AlphaFoldDB" id="A0A4T0FX63"/>
<comment type="subunit">
    <text evidence="11">Homooligomer.</text>
</comment>
<dbReference type="EMBL" id="SPOF01000004">
    <property type="protein sequence ID" value="TIB16331.1"/>
    <property type="molecule type" value="Genomic_DNA"/>
</dbReference>
<keyword evidence="6 11" id="KW-1133">Transmembrane helix</keyword>
<dbReference type="InterPro" id="IPR004342">
    <property type="entry name" value="EXS_C"/>
</dbReference>
<dbReference type="PROSITE" id="PS51380">
    <property type="entry name" value="EXS"/>
    <property type="match status" value="1"/>
</dbReference>
<comment type="similarity">
    <text evidence="2 11">Belongs to the SHE9 family.</text>
</comment>
<evidence type="ECO:0000256" key="4">
    <source>
        <dbReference type="ARBA" id="ARBA00022792"/>
    </source>
</evidence>
<keyword evidence="7" id="KW-0175">Coiled coil</keyword>
<keyword evidence="5 11" id="KW-0809">Transit peptide</keyword>
<dbReference type="GO" id="GO:0007007">
    <property type="term" value="P:inner mitochondrial membrane organization"/>
    <property type="evidence" value="ECO:0007669"/>
    <property type="project" value="TreeGrafter"/>
</dbReference>
<dbReference type="PANTHER" id="PTHR31961:SF3">
    <property type="entry name" value="SENSITIVE TO HIGH EXPRESSION PROTEIN 9, MITOCHONDRIAL"/>
    <property type="match status" value="1"/>
</dbReference>
<feature type="transmembrane region" description="Helical" evidence="11">
    <location>
        <begin position="134"/>
        <end position="153"/>
    </location>
</feature>
<evidence type="ECO:0000256" key="6">
    <source>
        <dbReference type="ARBA" id="ARBA00022989"/>
    </source>
</evidence>
<gene>
    <name evidence="13" type="ORF">E3P90_00447</name>
</gene>
<dbReference type="OrthoDB" id="2159384at2759"/>